<feature type="transmembrane region" description="Helical" evidence="1">
    <location>
        <begin position="12"/>
        <end position="33"/>
    </location>
</feature>
<keyword evidence="1" id="KW-0812">Transmembrane</keyword>
<evidence type="ECO:0000313" key="3">
    <source>
        <dbReference type="Proteomes" id="UP000295334"/>
    </source>
</evidence>
<accession>A0A4R1BKC4</accession>
<keyword evidence="1" id="KW-1133">Transmembrane helix</keyword>
<feature type="transmembrane region" description="Helical" evidence="1">
    <location>
        <begin position="215"/>
        <end position="233"/>
    </location>
</feature>
<dbReference type="AlphaFoldDB" id="A0A4R1BKC4"/>
<gene>
    <name evidence="2" type="ORF">EPD60_06730</name>
</gene>
<sequence length="246" mass="29039">MEEILEHLLYDWAYWWYVKPVVETLCIVYVLKLISVKNHSRFKSYCVAFTSVVFLLLVLEDSIYVFVANNDKKTNIFLRQMGEVLNIVYGMFEMLFFFKIFKYNLDSLLLKRIEFVFCTISFALGGCFLYIILDTQTTSTRIWIGEVYAGINYALLTIALTVLHYILFKRDISWMYTTPTVYGIFCYCTLSLLIFPTSAFFFVNKFSFYFKAVNVFHLVLLTIVCSVMFFTIMKTKEKENQTLDFT</sequence>
<feature type="transmembrane region" description="Helical" evidence="1">
    <location>
        <begin position="45"/>
        <end position="64"/>
    </location>
</feature>
<dbReference type="Proteomes" id="UP000295334">
    <property type="component" value="Unassembled WGS sequence"/>
</dbReference>
<dbReference type="EMBL" id="SJZI01000008">
    <property type="protein sequence ID" value="TCJ17875.1"/>
    <property type="molecule type" value="Genomic_DNA"/>
</dbReference>
<keyword evidence="3" id="KW-1185">Reference proteome</keyword>
<organism evidence="2 3">
    <name type="scientific">Flaviaesturariibacter flavus</name>
    <dbReference type="NCBI Taxonomy" id="2502780"/>
    <lineage>
        <taxon>Bacteria</taxon>
        <taxon>Pseudomonadati</taxon>
        <taxon>Bacteroidota</taxon>
        <taxon>Chitinophagia</taxon>
        <taxon>Chitinophagales</taxon>
        <taxon>Chitinophagaceae</taxon>
        <taxon>Flaviaestuariibacter</taxon>
    </lineage>
</organism>
<feature type="transmembrane region" description="Helical" evidence="1">
    <location>
        <begin position="148"/>
        <end position="168"/>
    </location>
</feature>
<feature type="transmembrane region" description="Helical" evidence="1">
    <location>
        <begin position="180"/>
        <end position="203"/>
    </location>
</feature>
<keyword evidence="1" id="KW-0472">Membrane</keyword>
<proteinExistence type="predicted"/>
<feature type="transmembrane region" description="Helical" evidence="1">
    <location>
        <begin position="84"/>
        <end position="101"/>
    </location>
</feature>
<comment type="caution">
    <text evidence="2">The sequence shown here is derived from an EMBL/GenBank/DDBJ whole genome shotgun (WGS) entry which is preliminary data.</text>
</comment>
<protein>
    <submittedName>
        <fullName evidence="2">Uncharacterized protein</fullName>
    </submittedName>
</protein>
<evidence type="ECO:0000256" key="1">
    <source>
        <dbReference type="SAM" id="Phobius"/>
    </source>
</evidence>
<reference evidence="2 3" key="1">
    <citation type="submission" date="2019-03" db="EMBL/GenBank/DDBJ databases">
        <authorList>
            <person name="Kim M.K.M."/>
        </authorList>
    </citation>
    <scope>NUCLEOTIDE SEQUENCE [LARGE SCALE GENOMIC DNA]</scope>
    <source>
        <strain evidence="2 3">17J68-12</strain>
    </source>
</reference>
<dbReference type="RefSeq" id="WP_131448119.1">
    <property type="nucleotide sequence ID" value="NZ_SJZI01000008.1"/>
</dbReference>
<feature type="transmembrane region" description="Helical" evidence="1">
    <location>
        <begin position="113"/>
        <end position="133"/>
    </location>
</feature>
<name>A0A4R1BKC4_9BACT</name>
<evidence type="ECO:0000313" key="2">
    <source>
        <dbReference type="EMBL" id="TCJ17875.1"/>
    </source>
</evidence>